<dbReference type="Pfam" id="PF00395">
    <property type="entry name" value="SLH"/>
    <property type="match status" value="3"/>
</dbReference>
<evidence type="ECO:0000259" key="6">
    <source>
        <dbReference type="PROSITE" id="PS51272"/>
    </source>
</evidence>
<dbReference type="PROSITE" id="PS51935">
    <property type="entry name" value="NLPC_P60"/>
    <property type="match status" value="1"/>
</dbReference>
<name>A0A921KCQ3_SPOPS</name>
<keyword evidence="5" id="KW-0732">Signal</keyword>
<dbReference type="InterPro" id="IPR000064">
    <property type="entry name" value="NLP_P60_dom"/>
</dbReference>
<feature type="domain" description="SLH" evidence="6">
    <location>
        <begin position="85"/>
        <end position="148"/>
    </location>
</feature>
<evidence type="ECO:0000313" key="9">
    <source>
        <dbReference type="Proteomes" id="UP000698173"/>
    </source>
</evidence>
<dbReference type="GO" id="GO:0008234">
    <property type="term" value="F:cysteine-type peptidase activity"/>
    <property type="evidence" value="ECO:0007669"/>
    <property type="project" value="UniProtKB-KW"/>
</dbReference>
<feature type="chain" id="PRO_5036850770" evidence="5">
    <location>
        <begin position="25"/>
        <end position="514"/>
    </location>
</feature>
<feature type="domain" description="NlpC/P60" evidence="7">
    <location>
        <begin position="389"/>
        <end position="513"/>
    </location>
</feature>
<dbReference type="Pfam" id="PF00877">
    <property type="entry name" value="NLPC_P60"/>
    <property type="match status" value="1"/>
</dbReference>
<dbReference type="GO" id="GO:0006508">
    <property type="term" value="P:proteolysis"/>
    <property type="evidence" value="ECO:0007669"/>
    <property type="project" value="UniProtKB-KW"/>
</dbReference>
<dbReference type="InterPro" id="IPR051202">
    <property type="entry name" value="Peptidase_C40"/>
</dbReference>
<dbReference type="InterPro" id="IPR057812">
    <property type="entry name" value="SH3_YKFC_2nd"/>
</dbReference>
<evidence type="ECO:0000256" key="5">
    <source>
        <dbReference type="SAM" id="SignalP"/>
    </source>
</evidence>
<protein>
    <submittedName>
        <fullName evidence="8">S-layer homology domain-containing protein</fullName>
    </submittedName>
</protein>
<organism evidence="8 9">
    <name type="scientific">Sporosarcina psychrophila</name>
    <name type="common">Bacillus psychrophilus</name>
    <dbReference type="NCBI Taxonomy" id="1476"/>
    <lineage>
        <taxon>Bacteria</taxon>
        <taxon>Bacillati</taxon>
        <taxon>Bacillota</taxon>
        <taxon>Bacilli</taxon>
        <taxon>Bacillales</taxon>
        <taxon>Caryophanaceae</taxon>
        <taxon>Sporosarcina</taxon>
    </lineage>
</organism>
<dbReference type="SUPFAM" id="SSF54001">
    <property type="entry name" value="Cysteine proteinases"/>
    <property type="match status" value="1"/>
</dbReference>
<reference evidence="8" key="1">
    <citation type="journal article" date="2021" name="PeerJ">
        <title>Extensive microbial diversity within the chicken gut microbiome revealed by metagenomics and culture.</title>
        <authorList>
            <person name="Gilroy R."/>
            <person name="Ravi A."/>
            <person name="Getino M."/>
            <person name="Pursley I."/>
            <person name="Horton D.L."/>
            <person name="Alikhan N.F."/>
            <person name="Baker D."/>
            <person name="Gharbi K."/>
            <person name="Hall N."/>
            <person name="Watson M."/>
            <person name="Adriaenssens E.M."/>
            <person name="Foster-Nyarko E."/>
            <person name="Jarju S."/>
            <person name="Secka A."/>
            <person name="Antonio M."/>
            <person name="Oren A."/>
            <person name="Chaudhuri R.R."/>
            <person name="La Ragione R."/>
            <person name="Hildebrand F."/>
            <person name="Pallen M.J."/>
        </authorList>
    </citation>
    <scope>NUCLEOTIDE SEQUENCE</scope>
    <source>
        <strain evidence="8">CHK171-7178</strain>
    </source>
</reference>
<feature type="domain" description="SLH" evidence="6">
    <location>
        <begin position="149"/>
        <end position="207"/>
    </location>
</feature>
<feature type="signal peptide" evidence="5">
    <location>
        <begin position="1"/>
        <end position="24"/>
    </location>
</feature>
<evidence type="ECO:0000256" key="3">
    <source>
        <dbReference type="ARBA" id="ARBA00022801"/>
    </source>
</evidence>
<evidence type="ECO:0000313" key="8">
    <source>
        <dbReference type="EMBL" id="HJF31960.1"/>
    </source>
</evidence>
<feature type="domain" description="SLH" evidence="6">
    <location>
        <begin position="24"/>
        <end position="84"/>
    </location>
</feature>
<comment type="caution">
    <text evidence="8">The sequence shown here is derived from an EMBL/GenBank/DDBJ whole genome shotgun (WGS) entry which is preliminary data.</text>
</comment>
<dbReference type="PANTHER" id="PTHR47053">
    <property type="entry name" value="MUREIN DD-ENDOPEPTIDASE MEPH-RELATED"/>
    <property type="match status" value="1"/>
</dbReference>
<dbReference type="AlphaFoldDB" id="A0A921KCQ3"/>
<dbReference type="PROSITE" id="PS51272">
    <property type="entry name" value="SLH"/>
    <property type="match status" value="3"/>
</dbReference>
<keyword evidence="2" id="KW-0645">Protease</keyword>
<evidence type="ECO:0000256" key="4">
    <source>
        <dbReference type="ARBA" id="ARBA00022807"/>
    </source>
</evidence>
<dbReference type="EMBL" id="DYWT01000154">
    <property type="protein sequence ID" value="HJF31960.1"/>
    <property type="molecule type" value="Genomic_DNA"/>
</dbReference>
<dbReference type="InterPro" id="IPR038765">
    <property type="entry name" value="Papain-like_cys_pep_sf"/>
</dbReference>
<evidence type="ECO:0000256" key="1">
    <source>
        <dbReference type="ARBA" id="ARBA00007074"/>
    </source>
</evidence>
<accession>A0A921KCQ3</accession>
<keyword evidence="3" id="KW-0378">Hydrolase</keyword>
<dbReference type="InterPro" id="IPR001119">
    <property type="entry name" value="SLH_dom"/>
</dbReference>
<evidence type="ECO:0000259" key="7">
    <source>
        <dbReference type="PROSITE" id="PS51935"/>
    </source>
</evidence>
<dbReference type="Gene3D" id="2.30.30.40">
    <property type="entry name" value="SH3 Domains"/>
    <property type="match status" value="2"/>
</dbReference>
<dbReference type="PANTHER" id="PTHR47053:SF3">
    <property type="entry name" value="GAMMA-D-GLUTAMYL-L-LYSINE DIPEPTIDYL-PEPTIDASE"/>
    <property type="match status" value="1"/>
</dbReference>
<keyword evidence="4" id="KW-0788">Thiol protease</keyword>
<comment type="similarity">
    <text evidence="1">Belongs to the peptidase C40 family.</text>
</comment>
<gene>
    <name evidence="8" type="ORF">K8V56_09315</name>
</gene>
<dbReference type="Proteomes" id="UP000698173">
    <property type="component" value="Unassembled WGS sequence"/>
</dbReference>
<evidence type="ECO:0000256" key="2">
    <source>
        <dbReference type="ARBA" id="ARBA00022670"/>
    </source>
</evidence>
<reference evidence="8" key="2">
    <citation type="submission" date="2021-09" db="EMBL/GenBank/DDBJ databases">
        <authorList>
            <person name="Gilroy R."/>
        </authorList>
    </citation>
    <scope>NUCLEOTIDE SEQUENCE</scope>
    <source>
        <strain evidence="8">CHK171-7178</strain>
    </source>
</reference>
<proteinExistence type="inferred from homology"/>
<dbReference type="Pfam" id="PF23795">
    <property type="entry name" value="SH3_YKFC_2nd"/>
    <property type="match status" value="1"/>
</dbReference>
<sequence>MAKKILAFIIALLVTFTSIGNASAAPLFKDVGDKHVSKAELDFLAERGIIVANPQQNFGVKEEITRLEASAMIIRALGLETVNRPNPNFSDVTPEDEGYDIIATIADEGIVNGNADGEFMPNNKLTRGQMAAILVSAFELKGTSEHAFKDVDSAYWASEAIKTLFANEVTTGYPNNTYKPTAFITKVNFGVFLARILNPEFKQKPVCYKSDGKKKAVVNVQVTNLWKSPNKNRVVDRPSITSPTDIGKWAKSMSISQKLWLVGKTDTQALYGQEVVILKSSGNWHEVAVIDQYTPRNKAGYPGWVPKSHVTELTTDYKDCHIAIVDTNIATLYDEPKKANKYMDISYTTILPVIGEKGEWLHVQTPANGVKYLRKQDAKVVENFAAIPKPTQKDIVDSAKMFLGLPYVWSGISGFGFDCSGLIHSVYKNHGIMIPRDSFVQAVNGTPVTRKNMQPGDLMFFAYNQGKGKVFHVSMYIGNGKMIHAPNSSRSVEIISIDTHPYKANYAGSRRYLK</sequence>
<dbReference type="Gene3D" id="3.90.1720.10">
    <property type="entry name" value="endopeptidase domain like (from Nostoc punctiforme)"/>
    <property type="match status" value="1"/>
</dbReference>